<organism evidence="1 2">
    <name type="scientific">Gossypium tomentosum</name>
    <name type="common">Hawaiian cotton</name>
    <name type="synonym">Gossypium sandvicense</name>
    <dbReference type="NCBI Taxonomy" id="34277"/>
    <lineage>
        <taxon>Eukaryota</taxon>
        <taxon>Viridiplantae</taxon>
        <taxon>Streptophyta</taxon>
        <taxon>Embryophyta</taxon>
        <taxon>Tracheophyta</taxon>
        <taxon>Spermatophyta</taxon>
        <taxon>Magnoliopsida</taxon>
        <taxon>eudicotyledons</taxon>
        <taxon>Gunneridae</taxon>
        <taxon>Pentapetalae</taxon>
        <taxon>rosids</taxon>
        <taxon>malvids</taxon>
        <taxon>Malvales</taxon>
        <taxon>Malvaceae</taxon>
        <taxon>Malvoideae</taxon>
        <taxon>Gossypium</taxon>
    </lineage>
</organism>
<sequence>MARICQRRRTPTMNMKVWFGIVRRGLRTWQGHSWELQYGGT</sequence>
<dbReference type="EMBL" id="CM017618">
    <property type="protein sequence ID" value="TYI10042.1"/>
    <property type="molecule type" value="Genomic_DNA"/>
</dbReference>
<name>A0A5D2P1E3_GOSTO</name>
<protein>
    <submittedName>
        <fullName evidence="1">Uncharacterized protein</fullName>
    </submittedName>
</protein>
<dbReference type="Proteomes" id="UP000322667">
    <property type="component" value="Chromosome A09"/>
</dbReference>
<keyword evidence="2" id="KW-1185">Reference proteome</keyword>
<reference evidence="1 2" key="1">
    <citation type="submission" date="2019-07" db="EMBL/GenBank/DDBJ databases">
        <title>WGS assembly of Gossypium tomentosum.</title>
        <authorList>
            <person name="Chen Z.J."/>
            <person name="Sreedasyam A."/>
            <person name="Ando A."/>
            <person name="Song Q."/>
            <person name="De L."/>
            <person name="Hulse-Kemp A."/>
            <person name="Ding M."/>
            <person name="Ye W."/>
            <person name="Kirkbride R."/>
            <person name="Jenkins J."/>
            <person name="Plott C."/>
            <person name="Lovell J."/>
            <person name="Lin Y.-M."/>
            <person name="Vaughn R."/>
            <person name="Liu B."/>
            <person name="Li W."/>
            <person name="Simpson S."/>
            <person name="Scheffler B."/>
            <person name="Saski C."/>
            <person name="Grover C."/>
            <person name="Hu G."/>
            <person name="Conover J."/>
            <person name="Carlson J."/>
            <person name="Shu S."/>
            <person name="Boston L."/>
            <person name="Williams M."/>
            <person name="Peterson D."/>
            <person name="Mcgee K."/>
            <person name="Jones D."/>
            <person name="Wendel J."/>
            <person name="Stelly D."/>
            <person name="Grimwood J."/>
            <person name="Schmutz J."/>
        </authorList>
    </citation>
    <scope>NUCLEOTIDE SEQUENCE [LARGE SCALE GENOMIC DNA]</scope>
    <source>
        <strain evidence="1">7179.01</strain>
    </source>
</reference>
<proteinExistence type="predicted"/>
<accession>A0A5D2P1E3</accession>
<gene>
    <name evidence="1" type="ORF">ES332_A09G113700v1</name>
</gene>
<evidence type="ECO:0000313" key="1">
    <source>
        <dbReference type="EMBL" id="TYI10042.1"/>
    </source>
</evidence>
<evidence type="ECO:0000313" key="2">
    <source>
        <dbReference type="Proteomes" id="UP000322667"/>
    </source>
</evidence>
<dbReference type="AlphaFoldDB" id="A0A5D2P1E3"/>